<organism evidence="11 12">
    <name type="scientific">Desulfobaculum xiamenense</name>
    <dbReference type="NCBI Taxonomy" id="995050"/>
    <lineage>
        <taxon>Bacteria</taxon>
        <taxon>Pseudomonadati</taxon>
        <taxon>Thermodesulfobacteriota</taxon>
        <taxon>Desulfovibrionia</taxon>
        <taxon>Desulfovibrionales</taxon>
        <taxon>Desulfovibrionaceae</taxon>
        <taxon>Desulfobaculum</taxon>
    </lineage>
</organism>
<feature type="transmembrane region" description="Helical" evidence="9">
    <location>
        <begin position="202"/>
        <end position="225"/>
    </location>
</feature>
<dbReference type="PRINTS" id="PR00344">
    <property type="entry name" value="BCTRLSENSOR"/>
</dbReference>
<comment type="caution">
    <text evidence="11">The sequence shown here is derived from an EMBL/GenBank/DDBJ whole genome shotgun (WGS) entry which is preliminary data.</text>
</comment>
<accession>A0A846QQ30</accession>
<dbReference type="CDD" id="cd00082">
    <property type="entry name" value="HisKA"/>
    <property type="match status" value="1"/>
</dbReference>
<comment type="catalytic activity">
    <reaction evidence="1">
        <text>ATP + protein L-histidine = ADP + protein N-phospho-L-histidine.</text>
        <dbReference type="EC" id="2.7.13.3"/>
    </reaction>
</comment>
<dbReference type="InterPro" id="IPR036097">
    <property type="entry name" value="HisK_dim/P_sf"/>
</dbReference>
<dbReference type="SUPFAM" id="SSF47384">
    <property type="entry name" value="Homodimeric domain of signal transducing histidine kinase"/>
    <property type="match status" value="1"/>
</dbReference>
<dbReference type="GO" id="GO:0005886">
    <property type="term" value="C:plasma membrane"/>
    <property type="evidence" value="ECO:0007669"/>
    <property type="project" value="UniProtKB-SubCell"/>
</dbReference>
<evidence type="ECO:0000256" key="8">
    <source>
        <dbReference type="ARBA" id="ARBA00023136"/>
    </source>
</evidence>
<dbReference type="InterPro" id="IPR000014">
    <property type="entry name" value="PAS"/>
</dbReference>
<keyword evidence="8 9" id="KW-0472">Membrane</keyword>
<dbReference type="Proteomes" id="UP000580856">
    <property type="component" value="Unassembled WGS sequence"/>
</dbReference>
<gene>
    <name evidence="11" type="ORF">GGQ74_002784</name>
</gene>
<dbReference type="Gene3D" id="1.10.287.130">
    <property type="match status" value="1"/>
</dbReference>
<dbReference type="InterPro" id="IPR003594">
    <property type="entry name" value="HATPase_dom"/>
</dbReference>
<dbReference type="SUPFAM" id="SSF55874">
    <property type="entry name" value="ATPase domain of HSP90 chaperone/DNA topoisomerase II/histidine kinase"/>
    <property type="match status" value="1"/>
</dbReference>
<dbReference type="Pfam" id="PF02518">
    <property type="entry name" value="HATPase_c"/>
    <property type="match status" value="1"/>
</dbReference>
<feature type="transmembrane region" description="Helical" evidence="9">
    <location>
        <begin position="172"/>
        <end position="190"/>
    </location>
</feature>
<evidence type="ECO:0000256" key="4">
    <source>
        <dbReference type="ARBA" id="ARBA00022475"/>
    </source>
</evidence>
<dbReference type="InterPro" id="IPR004358">
    <property type="entry name" value="Sig_transdc_His_kin-like_C"/>
</dbReference>
<dbReference type="CDD" id="cd00130">
    <property type="entry name" value="PAS"/>
    <property type="match status" value="1"/>
</dbReference>
<evidence type="ECO:0000313" key="11">
    <source>
        <dbReference type="EMBL" id="NJB69090.1"/>
    </source>
</evidence>
<keyword evidence="6 9" id="KW-0812">Transmembrane</keyword>
<name>A0A846QQ30_9BACT</name>
<keyword evidence="7 9" id="KW-1133">Transmembrane helix</keyword>
<evidence type="ECO:0000313" key="12">
    <source>
        <dbReference type="Proteomes" id="UP000580856"/>
    </source>
</evidence>
<evidence type="ECO:0000256" key="7">
    <source>
        <dbReference type="ARBA" id="ARBA00022989"/>
    </source>
</evidence>
<dbReference type="EMBL" id="JAATJA010000003">
    <property type="protein sequence ID" value="NJB69090.1"/>
    <property type="molecule type" value="Genomic_DNA"/>
</dbReference>
<dbReference type="GO" id="GO:0000155">
    <property type="term" value="F:phosphorelay sensor kinase activity"/>
    <property type="evidence" value="ECO:0007669"/>
    <property type="project" value="InterPro"/>
</dbReference>
<dbReference type="PROSITE" id="PS50109">
    <property type="entry name" value="HIS_KIN"/>
    <property type="match status" value="1"/>
</dbReference>
<evidence type="ECO:0000256" key="2">
    <source>
        <dbReference type="ARBA" id="ARBA00004651"/>
    </source>
</evidence>
<protein>
    <recommendedName>
        <fullName evidence="3">histidine kinase</fullName>
        <ecNumber evidence="3">2.7.13.3</ecNumber>
    </recommendedName>
</protein>
<dbReference type="Gene3D" id="3.30.450.20">
    <property type="entry name" value="PAS domain"/>
    <property type="match status" value="1"/>
</dbReference>
<dbReference type="Pfam" id="PF17203">
    <property type="entry name" value="sCache_3_2"/>
    <property type="match status" value="1"/>
</dbReference>
<dbReference type="Pfam" id="PF08448">
    <property type="entry name" value="PAS_4"/>
    <property type="match status" value="1"/>
</dbReference>
<dbReference type="NCBIfam" id="TIGR00229">
    <property type="entry name" value="sensory_box"/>
    <property type="match status" value="1"/>
</dbReference>
<evidence type="ECO:0000259" key="10">
    <source>
        <dbReference type="PROSITE" id="PS50109"/>
    </source>
</evidence>
<dbReference type="InterPro" id="IPR036890">
    <property type="entry name" value="HATPase_C_sf"/>
</dbReference>
<sequence>MQPSEHMRRLLVRTASGIAEFMRERLDPYGRRPVPGVRLLSRMRFKDKINFGITSVVLFFGILTAVLVSRVAVVTLLEENRDRGRSMAVNMAARAVDPLLGKDFLRLKNLVDEIERLSDYTMYAFILDKQGDVLVHTFKGGFPVELLAANAPSGNAVHIQLLDTGEKRIYDFAAPVLVGDWIFGTVRLGISQARVQAVQRRVLTTIVAVTAGVAAVAVLLGSVFAHNVASRINALRQSAEDVVRGNLDVQTGPRLYRNCWEIQSCGLTQCPAFGDDRRRCWYLAGTMCPSCSTDAYPDKLQSCRDCDVFVENMGDEIQSLAETFDVMALALKTHLEELQLAQADIERQRQLMKTILDVTPDLVSLQGTDLVYKAVNKAFCTYFHLNECDIVGHTDFELFDEDTADGNYHEDKQILLSGRHMSKQAQLTAGDQKRWFHVIKVPVYDGGEIIGLLLTARDITIIKQYQERLIHSQKMQDLGKLAGGVAHEINTPLGIILGYVQLLIEDAPEGSQVGQDLKIIEKQTKVCKKIVADLLGFSRHIESSMEPMDLNASIMEVVSLVRHIFLQERVRIDTDFDPTVTPIVGDRDKLRQVWMNLLNNAFDAIGADGHILVGTKMCSHRRRVVVTVADTGKGISQKDITRIFDPFFTTKPAGEGTGLGLAVSFGIISDHKGRISAISPAPLDYLGSDEDKTLTAPPGPGTVFIVELPLTKEGLPDEECPEVTEAIAAGGGEHSVGGSSWQK</sequence>
<keyword evidence="12" id="KW-1185">Reference proteome</keyword>
<dbReference type="InterPro" id="IPR013656">
    <property type="entry name" value="PAS_4"/>
</dbReference>
<dbReference type="SUPFAM" id="SSF55785">
    <property type="entry name" value="PYP-like sensor domain (PAS domain)"/>
    <property type="match status" value="1"/>
</dbReference>
<dbReference type="RefSeq" id="WP_245168305.1">
    <property type="nucleotide sequence ID" value="NZ_JAATJA010000003.1"/>
</dbReference>
<dbReference type="Gene3D" id="3.30.565.10">
    <property type="entry name" value="Histidine kinase-like ATPase, C-terminal domain"/>
    <property type="match status" value="1"/>
</dbReference>
<dbReference type="Gene3D" id="6.10.340.10">
    <property type="match status" value="1"/>
</dbReference>
<dbReference type="InterPro" id="IPR033463">
    <property type="entry name" value="sCache_3"/>
</dbReference>
<evidence type="ECO:0000256" key="1">
    <source>
        <dbReference type="ARBA" id="ARBA00000085"/>
    </source>
</evidence>
<evidence type="ECO:0000256" key="3">
    <source>
        <dbReference type="ARBA" id="ARBA00012438"/>
    </source>
</evidence>
<feature type="transmembrane region" description="Helical" evidence="9">
    <location>
        <begin position="51"/>
        <end position="77"/>
    </location>
</feature>
<dbReference type="EC" id="2.7.13.3" evidence="3"/>
<comment type="subcellular location">
    <subcellularLocation>
        <location evidence="2">Cell membrane</location>
        <topology evidence="2">Multi-pass membrane protein</topology>
    </subcellularLocation>
</comment>
<feature type="domain" description="Histidine kinase" evidence="10">
    <location>
        <begin position="484"/>
        <end position="712"/>
    </location>
</feature>
<keyword evidence="4" id="KW-1003">Cell membrane</keyword>
<dbReference type="InterPro" id="IPR035965">
    <property type="entry name" value="PAS-like_dom_sf"/>
</dbReference>
<dbReference type="SMART" id="SM00388">
    <property type="entry name" value="HisKA"/>
    <property type="match status" value="1"/>
</dbReference>
<evidence type="ECO:0000256" key="5">
    <source>
        <dbReference type="ARBA" id="ARBA00022553"/>
    </source>
</evidence>
<dbReference type="InterPro" id="IPR003661">
    <property type="entry name" value="HisK_dim/P_dom"/>
</dbReference>
<dbReference type="SMART" id="SM00387">
    <property type="entry name" value="HATPase_c"/>
    <property type="match status" value="1"/>
</dbReference>
<proteinExistence type="predicted"/>
<reference evidence="11 12" key="1">
    <citation type="submission" date="2020-03" db="EMBL/GenBank/DDBJ databases">
        <title>Genomic Encyclopedia of Type Strains, Phase IV (KMG-IV): sequencing the most valuable type-strain genomes for metagenomic binning, comparative biology and taxonomic classification.</title>
        <authorList>
            <person name="Goeker M."/>
        </authorList>
    </citation>
    <scope>NUCLEOTIDE SEQUENCE [LARGE SCALE GENOMIC DNA]</scope>
    <source>
        <strain evidence="11 12">DSM 24233</strain>
    </source>
</reference>
<keyword evidence="5" id="KW-0597">Phosphoprotein</keyword>
<dbReference type="Pfam" id="PF00512">
    <property type="entry name" value="HisKA"/>
    <property type="match status" value="1"/>
</dbReference>
<dbReference type="InterPro" id="IPR005467">
    <property type="entry name" value="His_kinase_dom"/>
</dbReference>
<evidence type="ECO:0000256" key="6">
    <source>
        <dbReference type="ARBA" id="ARBA00022692"/>
    </source>
</evidence>
<dbReference type="AlphaFoldDB" id="A0A846QQ30"/>
<dbReference type="PANTHER" id="PTHR43065">
    <property type="entry name" value="SENSOR HISTIDINE KINASE"/>
    <property type="match status" value="1"/>
</dbReference>
<evidence type="ECO:0000256" key="9">
    <source>
        <dbReference type="SAM" id="Phobius"/>
    </source>
</evidence>
<dbReference type="PANTHER" id="PTHR43065:SF42">
    <property type="entry name" value="TWO-COMPONENT SENSOR PPRA"/>
    <property type="match status" value="1"/>
</dbReference>